<name>A0A0U5G2U6_ASPCI</name>
<feature type="compositionally biased region" description="Polar residues" evidence="1">
    <location>
        <begin position="131"/>
        <end position="145"/>
    </location>
</feature>
<gene>
    <name evidence="4" type="ORF">ASPCAL07428</name>
</gene>
<evidence type="ECO:0000313" key="5">
    <source>
        <dbReference type="Proteomes" id="UP000054771"/>
    </source>
</evidence>
<reference evidence="5" key="1">
    <citation type="journal article" date="2016" name="Genome Announc.">
        <title>Draft genome sequences of fungus Aspergillus calidoustus.</title>
        <authorList>
            <person name="Horn F."/>
            <person name="Linde J."/>
            <person name="Mattern D.J."/>
            <person name="Walther G."/>
            <person name="Guthke R."/>
            <person name="Scherlach K."/>
            <person name="Martin K."/>
            <person name="Brakhage A.A."/>
            <person name="Petzke L."/>
            <person name="Valiante V."/>
        </authorList>
    </citation>
    <scope>NUCLEOTIDE SEQUENCE [LARGE SCALE GENOMIC DNA]</scope>
    <source>
        <strain evidence="5">SF006504</strain>
    </source>
</reference>
<feature type="region of interest" description="Disordered" evidence="1">
    <location>
        <begin position="125"/>
        <end position="145"/>
    </location>
</feature>
<dbReference type="STRING" id="454130.A0A0U5G2U6"/>
<evidence type="ECO:0000313" key="4">
    <source>
        <dbReference type="EMBL" id="CEL06322.1"/>
    </source>
</evidence>
<accession>A0A0U5G2U6</accession>
<keyword evidence="2" id="KW-1133">Transmembrane helix</keyword>
<feature type="transmembrane region" description="Helical" evidence="2">
    <location>
        <begin position="500"/>
        <end position="521"/>
    </location>
</feature>
<protein>
    <submittedName>
        <fullName evidence="4">Uncharacterized protein</fullName>
    </submittedName>
</protein>
<dbReference type="InterPro" id="IPR036964">
    <property type="entry name" value="RASGEF_cat_dom_sf"/>
</dbReference>
<dbReference type="EMBL" id="CDMC01000005">
    <property type="protein sequence ID" value="CEL06322.1"/>
    <property type="molecule type" value="Genomic_DNA"/>
</dbReference>
<keyword evidence="5" id="KW-1185">Reference proteome</keyword>
<dbReference type="OrthoDB" id="4452436at2759"/>
<sequence length="522" mass="59467">MLGILFHLRQCWSILCGTFSFCLELIRGTSSTLDIEHQAGHDKGDEFDCQVHYYDRAAEERSKTRRSSGLLTNFIDEMRFYPKVSPKTPVHYVNGVESLASDNTSSQDTLVDVVNPDLSLGVTESRDHDLSANQQGRKTSQGSSVFSGKVSLNQDIAFAAGKDGTSPEIPEVTKLLTWNWKPRDAQDSSAEKVALHLISESEGYFHYVQFKDWVEEATDSSGAARFLESKYDCLSATLYYYLRRHAEEYGKYLDVKKVLEKEADPFLFHAVEHACNCVMRQKWVEYSINFQFITDPLKRVLSRNSPIQDMKLDALAVRFRRWYSSPERVWLQEFDTRTDFLDQLYHMKPEALAIELSNADLCLFQGLTVDSLMKGSGDVLSALNTRWNNLSCESEECSTAGFNSKLVELIQELYRLSNFYSLTAILLGIQSRGRRLPALEEFNYLMDSNENYLLYRRCVSPGPALHFLLPFIRIRLGKAAAALMSSAVRVFSWSAVRSNFLITTVILFDVFLCPCSLSLFIF</sequence>
<dbReference type="Gene3D" id="1.10.840.10">
    <property type="entry name" value="Ras guanine-nucleotide exchange factors catalytic domain"/>
    <property type="match status" value="1"/>
</dbReference>
<dbReference type="AlphaFoldDB" id="A0A0U5G2U6"/>
<dbReference type="SUPFAM" id="SSF48366">
    <property type="entry name" value="Ras GEF"/>
    <property type="match status" value="1"/>
</dbReference>
<evidence type="ECO:0000256" key="1">
    <source>
        <dbReference type="SAM" id="MobiDB-lite"/>
    </source>
</evidence>
<evidence type="ECO:0000256" key="2">
    <source>
        <dbReference type="SAM" id="Phobius"/>
    </source>
</evidence>
<keyword evidence="2" id="KW-0812">Transmembrane</keyword>
<organism evidence="4 5">
    <name type="scientific">Aspergillus calidoustus</name>
    <dbReference type="NCBI Taxonomy" id="454130"/>
    <lineage>
        <taxon>Eukaryota</taxon>
        <taxon>Fungi</taxon>
        <taxon>Dikarya</taxon>
        <taxon>Ascomycota</taxon>
        <taxon>Pezizomycotina</taxon>
        <taxon>Eurotiomycetes</taxon>
        <taxon>Eurotiomycetidae</taxon>
        <taxon>Eurotiales</taxon>
        <taxon>Aspergillaceae</taxon>
        <taxon>Aspergillus</taxon>
        <taxon>Aspergillus subgen. Nidulantes</taxon>
    </lineage>
</organism>
<dbReference type="InterPro" id="IPR023578">
    <property type="entry name" value="Ras_GEF_dom_sf"/>
</dbReference>
<dbReference type="GO" id="GO:0007264">
    <property type="term" value="P:small GTPase-mediated signal transduction"/>
    <property type="evidence" value="ECO:0007669"/>
    <property type="project" value="InterPro"/>
</dbReference>
<keyword evidence="3" id="KW-0732">Signal</keyword>
<dbReference type="GO" id="GO:0005085">
    <property type="term" value="F:guanyl-nucleotide exchange factor activity"/>
    <property type="evidence" value="ECO:0007669"/>
    <property type="project" value="InterPro"/>
</dbReference>
<feature type="chain" id="PRO_5006857492" evidence="3">
    <location>
        <begin position="32"/>
        <end position="522"/>
    </location>
</feature>
<keyword evidence="2" id="KW-0472">Membrane</keyword>
<evidence type="ECO:0000256" key="3">
    <source>
        <dbReference type="SAM" id="SignalP"/>
    </source>
</evidence>
<feature type="signal peptide" evidence="3">
    <location>
        <begin position="1"/>
        <end position="31"/>
    </location>
</feature>
<dbReference type="Proteomes" id="UP000054771">
    <property type="component" value="Unassembled WGS sequence"/>
</dbReference>
<proteinExistence type="predicted"/>